<dbReference type="EMBL" id="JAKJXO020000016">
    <property type="protein sequence ID" value="KAL1595115.1"/>
    <property type="molecule type" value="Genomic_DNA"/>
</dbReference>
<sequence>MSREFLPSDRFGDVKHRLKSVMKLAKMNSGFDFSKEPAEAVELASNPYARKWALLEAHKARLPEEGDDLTVAMYIRLKKYVKTSPASLPFGESGDKIGGILLDELEAVDFVLFREEGLYRADMELTWHYIGGDRALPLRKPQQSMLQVRITAKFCRKHDSEKLERIFYETNDSGDVETVVFGEPYSEENLGNVEMDWGDVGTDSKVVDLPIRL</sequence>
<dbReference type="Proteomes" id="UP001521785">
    <property type="component" value="Unassembled WGS sequence"/>
</dbReference>
<gene>
    <name evidence="1" type="ORF">SLS60_009802</name>
</gene>
<accession>A0ABR3QSI7</accession>
<reference evidence="1 2" key="1">
    <citation type="submission" date="2024-02" db="EMBL/GenBank/DDBJ databases">
        <title>De novo assembly and annotation of 12 fungi associated with fruit tree decline syndrome in Ontario, Canada.</title>
        <authorList>
            <person name="Sulman M."/>
            <person name="Ellouze W."/>
            <person name="Ilyukhin E."/>
        </authorList>
    </citation>
    <scope>NUCLEOTIDE SEQUENCE [LARGE SCALE GENOMIC DNA]</scope>
    <source>
        <strain evidence="1 2">M42-189</strain>
    </source>
</reference>
<organism evidence="1 2">
    <name type="scientific">Paraconiothyrium brasiliense</name>
    <dbReference type="NCBI Taxonomy" id="300254"/>
    <lineage>
        <taxon>Eukaryota</taxon>
        <taxon>Fungi</taxon>
        <taxon>Dikarya</taxon>
        <taxon>Ascomycota</taxon>
        <taxon>Pezizomycotina</taxon>
        <taxon>Dothideomycetes</taxon>
        <taxon>Pleosporomycetidae</taxon>
        <taxon>Pleosporales</taxon>
        <taxon>Massarineae</taxon>
        <taxon>Didymosphaeriaceae</taxon>
        <taxon>Paraconiothyrium</taxon>
    </lineage>
</organism>
<proteinExistence type="predicted"/>
<protein>
    <submittedName>
        <fullName evidence="1">Uncharacterized protein</fullName>
    </submittedName>
</protein>
<keyword evidence="2" id="KW-1185">Reference proteome</keyword>
<name>A0ABR3QSI7_9PLEO</name>
<evidence type="ECO:0000313" key="2">
    <source>
        <dbReference type="Proteomes" id="UP001521785"/>
    </source>
</evidence>
<evidence type="ECO:0000313" key="1">
    <source>
        <dbReference type="EMBL" id="KAL1595115.1"/>
    </source>
</evidence>
<comment type="caution">
    <text evidence="1">The sequence shown here is derived from an EMBL/GenBank/DDBJ whole genome shotgun (WGS) entry which is preliminary data.</text>
</comment>